<dbReference type="InParanoid" id="A0A136J7L4"/>
<feature type="region of interest" description="Disordered" evidence="1">
    <location>
        <begin position="22"/>
        <end position="47"/>
    </location>
</feature>
<evidence type="ECO:0000256" key="1">
    <source>
        <dbReference type="SAM" id="MobiDB-lite"/>
    </source>
</evidence>
<keyword evidence="3" id="KW-1185">Reference proteome</keyword>
<gene>
    <name evidence="2" type="ORF">Micbo1qcDRAFT_174226</name>
</gene>
<evidence type="ECO:0000313" key="3">
    <source>
        <dbReference type="Proteomes" id="UP000070501"/>
    </source>
</evidence>
<dbReference type="Proteomes" id="UP000070501">
    <property type="component" value="Unassembled WGS sequence"/>
</dbReference>
<evidence type="ECO:0000313" key="2">
    <source>
        <dbReference type="EMBL" id="KXJ93129.1"/>
    </source>
</evidence>
<sequence>MARAMMVMVTAMARPGLDALLDLQQTPPLPSSSWKKRQESIPESTTSPFTTHCCVVKKRAGHMRQLRFGHKRLARKPSARAKACTRLRPVGPASPLILEVMYLRHVPFHAIMCEGSLRMCEVP</sequence>
<dbReference type="AlphaFoldDB" id="A0A136J7L4"/>
<accession>A0A136J7L4</accession>
<reference evidence="3" key="1">
    <citation type="submission" date="2016-02" db="EMBL/GenBank/DDBJ databases">
        <title>Draft genome sequence of Microdochium bolleyi, a fungal endophyte of beachgrass.</title>
        <authorList>
            <consortium name="DOE Joint Genome Institute"/>
            <person name="David A.S."/>
            <person name="May G."/>
            <person name="Haridas S."/>
            <person name="Lim J."/>
            <person name="Wang M."/>
            <person name="Labutti K."/>
            <person name="Lipzen A."/>
            <person name="Barry K."/>
            <person name="Grigoriev I.V."/>
        </authorList>
    </citation>
    <scope>NUCLEOTIDE SEQUENCE [LARGE SCALE GENOMIC DNA]</scope>
    <source>
        <strain evidence="3">J235TASD1</strain>
    </source>
</reference>
<dbReference type="EMBL" id="KQ964248">
    <property type="protein sequence ID" value="KXJ93129.1"/>
    <property type="molecule type" value="Genomic_DNA"/>
</dbReference>
<proteinExistence type="predicted"/>
<name>A0A136J7L4_9PEZI</name>
<organism evidence="2 3">
    <name type="scientific">Microdochium bolleyi</name>
    <dbReference type="NCBI Taxonomy" id="196109"/>
    <lineage>
        <taxon>Eukaryota</taxon>
        <taxon>Fungi</taxon>
        <taxon>Dikarya</taxon>
        <taxon>Ascomycota</taxon>
        <taxon>Pezizomycotina</taxon>
        <taxon>Sordariomycetes</taxon>
        <taxon>Xylariomycetidae</taxon>
        <taxon>Xylariales</taxon>
        <taxon>Microdochiaceae</taxon>
        <taxon>Microdochium</taxon>
    </lineage>
</organism>
<protein>
    <submittedName>
        <fullName evidence="2">Uncharacterized protein</fullName>
    </submittedName>
</protein>